<accession>A0A6A4H5T2</accession>
<proteinExistence type="predicted"/>
<evidence type="ECO:0000313" key="3">
    <source>
        <dbReference type="Proteomes" id="UP000799118"/>
    </source>
</evidence>
<dbReference type="AlphaFoldDB" id="A0A6A4H5T2"/>
<name>A0A6A4H5T2_9AGAR</name>
<sequence>MFCDPRNPPPRRRRVRPEPSSSSSGAAKTRTHNRTPEERKIWLQSQPLIKHTSVKPKSVHCLDAWLRHAPRCPGITGRKARARAEYDDDVSAAPATVDGGSMSEKVLGENDVDFEDEDEDMNGNEQMENPAMARILDGKSVSTLRDEADFRPPFLETQTYHQSMVREDPPVPLQTPIPCPQIRLYGYEDFVDAEGPGYRACTIPISNARESP</sequence>
<dbReference type="Proteomes" id="UP000799118">
    <property type="component" value="Unassembled WGS sequence"/>
</dbReference>
<feature type="region of interest" description="Disordered" evidence="1">
    <location>
        <begin position="1"/>
        <end position="41"/>
    </location>
</feature>
<dbReference type="EMBL" id="ML769579">
    <property type="protein sequence ID" value="KAE9393146.1"/>
    <property type="molecule type" value="Genomic_DNA"/>
</dbReference>
<protein>
    <submittedName>
        <fullName evidence="2">Uncharacterized protein</fullName>
    </submittedName>
</protein>
<evidence type="ECO:0000313" key="2">
    <source>
        <dbReference type="EMBL" id="KAE9393146.1"/>
    </source>
</evidence>
<reference evidence="2" key="1">
    <citation type="journal article" date="2019" name="Environ. Microbiol.">
        <title>Fungal ecological strategies reflected in gene transcription - a case study of two litter decomposers.</title>
        <authorList>
            <person name="Barbi F."/>
            <person name="Kohler A."/>
            <person name="Barry K."/>
            <person name="Baskaran P."/>
            <person name="Daum C."/>
            <person name="Fauchery L."/>
            <person name="Ihrmark K."/>
            <person name="Kuo A."/>
            <person name="LaButti K."/>
            <person name="Lipzen A."/>
            <person name="Morin E."/>
            <person name="Grigoriev I.V."/>
            <person name="Henrissat B."/>
            <person name="Lindahl B."/>
            <person name="Martin F."/>
        </authorList>
    </citation>
    <scope>NUCLEOTIDE SEQUENCE</scope>
    <source>
        <strain evidence="2">JB14</strain>
    </source>
</reference>
<keyword evidence="3" id="KW-1185">Reference proteome</keyword>
<evidence type="ECO:0000256" key="1">
    <source>
        <dbReference type="SAM" id="MobiDB-lite"/>
    </source>
</evidence>
<gene>
    <name evidence="2" type="ORF">BT96DRAFT_999685</name>
</gene>
<organism evidence="2 3">
    <name type="scientific">Gymnopus androsaceus JB14</name>
    <dbReference type="NCBI Taxonomy" id="1447944"/>
    <lineage>
        <taxon>Eukaryota</taxon>
        <taxon>Fungi</taxon>
        <taxon>Dikarya</taxon>
        <taxon>Basidiomycota</taxon>
        <taxon>Agaricomycotina</taxon>
        <taxon>Agaricomycetes</taxon>
        <taxon>Agaricomycetidae</taxon>
        <taxon>Agaricales</taxon>
        <taxon>Marasmiineae</taxon>
        <taxon>Omphalotaceae</taxon>
        <taxon>Gymnopus</taxon>
    </lineage>
</organism>